<reference evidence="1 2" key="1">
    <citation type="submission" date="2018-11" db="EMBL/GenBank/DDBJ databases">
        <authorList>
            <consortium name="Pathogen Informatics"/>
        </authorList>
    </citation>
    <scope>NUCLEOTIDE SEQUENCE [LARGE SCALE GENOMIC DNA]</scope>
</reference>
<accession>A0A3P7MYM7</accession>
<evidence type="ECO:0000313" key="2">
    <source>
        <dbReference type="Proteomes" id="UP000281553"/>
    </source>
</evidence>
<sequence>MGTVDLPCHLLLGFVYQSTEKPRQATAAMATPPWNGSPAPPKTLRIRFDFAPPIERRLTEFLLRRDLGSSPNLLRNCYLFVNVEPVWRVRSRGHTTTEVGAKDLLPAPSITFLT</sequence>
<proteinExistence type="predicted"/>
<dbReference type="AlphaFoldDB" id="A0A3P7MYM7"/>
<organism evidence="1 2">
    <name type="scientific">Dibothriocephalus latus</name>
    <name type="common">Fish tapeworm</name>
    <name type="synonym">Diphyllobothrium latum</name>
    <dbReference type="NCBI Taxonomy" id="60516"/>
    <lineage>
        <taxon>Eukaryota</taxon>
        <taxon>Metazoa</taxon>
        <taxon>Spiralia</taxon>
        <taxon>Lophotrochozoa</taxon>
        <taxon>Platyhelminthes</taxon>
        <taxon>Cestoda</taxon>
        <taxon>Eucestoda</taxon>
        <taxon>Diphyllobothriidea</taxon>
        <taxon>Diphyllobothriidae</taxon>
        <taxon>Dibothriocephalus</taxon>
    </lineage>
</organism>
<name>A0A3P7MYM7_DIBLA</name>
<gene>
    <name evidence="1" type="ORF">DILT_LOCUS15314</name>
</gene>
<keyword evidence="2" id="KW-1185">Reference proteome</keyword>
<protein>
    <submittedName>
        <fullName evidence="1">Uncharacterized protein</fullName>
    </submittedName>
</protein>
<evidence type="ECO:0000313" key="1">
    <source>
        <dbReference type="EMBL" id="VDN29183.1"/>
    </source>
</evidence>
<dbReference type="Proteomes" id="UP000281553">
    <property type="component" value="Unassembled WGS sequence"/>
</dbReference>
<dbReference type="EMBL" id="UYRU01078463">
    <property type="protein sequence ID" value="VDN29183.1"/>
    <property type="molecule type" value="Genomic_DNA"/>
</dbReference>